<gene>
    <name evidence="1" type="ORF">SS50377_16752</name>
    <name evidence="2" type="ORF">SS50377_21040</name>
</gene>
<dbReference type="Proteomes" id="UP000018208">
    <property type="component" value="Unassembled WGS sequence"/>
</dbReference>
<evidence type="ECO:0000313" key="2">
    <source>
        <dbReference type="EMBL" id="KAH0577686.1"/>
    </source>
</evidence>
<reference evidence="1 2" key="1">
    <citation type="journal article" date="2014" name="PLoS Genet.">
        <title>The Genome of Spironucleus salmonicida Highlights a Fish Pathogen Adapted to Fluctuating Environments.</title>
        <authorList>
            <person name="Xu F."/>
            <person name="Jerlstrom-Hultqvist J."/>
            <person name="Einarsson E."/>
            <person name="Astvaldsson A."/>
            <person name="Svard S.G."/>
            <person name="Andersson J.O."/>
        </authorList>
    </citation>
    <scope>NUCLEOTIDE SEQUENCE</scope>
    <source>
        <strain evidence="2">ATCC 50377</strain>
    </source>
</reference>
<keyword evidence="3" id="KW-1185">Reference proteome</keyword>
<reference evidence="2" key="2">
    <citation type="submission" date="2020-12" db="EMBL/GenBank/DDBJ databases">
        <title>New Spironucleus salmonicida genome in near-complete chromosomes.</title>
        <authorList>
            <person name="Xu F."/>
            <person name="Kurt Z."/>
            <person name="Jimenez-Gonzalez A."/>
            <person name="Astvaldsson A."/>
            <person name="Andersson J.O."/>
            <person name="Svard S.G."/>
        </authorList>
    </citation>
    <scope>NUCLEOTIDE SEQUENCE</scope>
    <source>
        <strain evidence="2">ATCC 50377</strain>
    </source>
</reference>
<dbReference type="EMBL" id="AUWU02000001">
    <property type="protein sequence ID" value="KAH0577686.1"/>
    <property type="molecule type" value="Genomic_DNA"/>
</dbReference>
<protein>
    <submittedName>
        <fullName evidence="1">Uncharacterized protein</fullName>
    </submittedName>
</protein>
<name>V6LGN7_9EUKA</name>
<organism evidence="1">
    <name type="scientific">Spironucleus salmonicida</name>
    <dbReference type="NCBI Taxonomy" id="348837"/>
    <lineage>
        <taxon>Eukaryota</taxon>
        <taxon>Metamonada</taxon>
        <taxon>Diplomonadida</taxon>
        <taxon>Hexamitidae</taxon>
        <taxon>Hexamitinae</taxon>
        <taxon>Spironucleus</taxon>
    </lineage>
</organism>
<evidence type="ECO:0000313" key="3">
    <source>
        <dbReference type="Proteomes" id="UP000018208"/>
    </source>
</evidence>
<dbReference type="VEuPathDB" id="GiardiaDB:SS50377_21040"/>
<sequence>MERKVYKCGKFEKLALLHPPPWYQDNNTQPPSIPQEIIPMRIIEDNFPYEPMGNLLTTDRKDLILVNKLRNQTKELQLDQIELKIDELPNTPEGSLAHLKNAVADYISAVLQILDDACHQQNPIINVNEEKIRLIEIIDQLRWRQGMNNLRKQCEWKICQKKQMITKIREVIANLEKGKDEILEGDFPKKHYQ</sequence>
<dbReference type="AlphaFoldDB" id="V6LGN7"/>
<proteinExistence type="predicted"/>
<dbReference type="EMBL" id="KI546135">
    <property type="protein sequence ID" value="EST43700.1"/>
    <property type="molecule type" value="Genomic_DNA"/>
</dbReference>
<accession>V6LGN7</accession>
<evidence type="ECO:0000313" key="1">
    <source>
        <dbReference type="EMBL" id="EST43700.1"/>
    </source>
</evidence>